<evidence type="ECO:0000259" key="1">
    <source>
        <dbReference type="Pfam" id="PF00535"/>
    </source>
</evidence>
<name>A0A4R2QVN0_9PSEU</name>
<dbReference type="InterPro" id="IPR023981">
    <property type="entry name" value="MftF"/>
</dbReference>
<dbReference type="Gene3D" id="3.90.550.10">
    <property type="entry name" value="Spore Coat Polysaccharide Biosynthesis Protein SpsA, Chain A"/>
    <property type="match status" value="1"/>
</dbReference>
<dbReference type="Pfam" id="PF00535">
    <property type="entry name" value="Glycos_transf_2"/>
    <property type="match status" value="1"/>
</dbReference>
<sequence length="483" mass="51858">MTRPAHLTPPPGLPGPPDARLPLGFAVRLDERVRRLAEDTVLGGSPPRVLRLHATARALFTGDRLVVRDRRGAALARRLLDAGLAHPLPSESLERPVSVVIPVRDRPTELRRLLAALQLPAAAELIVVDDGSTEPAAIAAAAHGALLLRHPHSRGPAAARNTGLAAAKHEFVAFLDSDVVPEPGWLGPLLAQFDDPSVALAAPRIVALPATPGALAEYERLRSSLDLGARPALIVPRSPVSYVPSAAMVVRAAAVADGFAEQLRVAEDVDLVCRLHAAGWRLRYEPAARVAHEHRTEFGPWLARKAFYGTGAAALALRHPQTVPPVNMPEWAALACVLLGTQRRWGALGAAALLGGNVLRTARSLRSMPAPMALSLRLNAQLTNGALAQAAHALTRHWWPLAVLGSLVSRRLRRLLLFAAVAEGIVDWLTHRDGATGTDPLRYLLLHRLDDLGYGYGLWLGALRARTSAPLRPRLVTARNRVL</sequence>
<dbReference type="PANTHER" id="PTHR43646">
    <property type="entry name" value="GLYCOSYLTRANSFERASE"/>
    <property type="match status" value="1"/>
</dbReference>
<dbReference type="SUPFAM" id="SSF53448">
    <property type="entry name" value="Nucleotide-diphospho-sugar transferases"/>
    <property type="match status" value="1"/>
</dbReference>
<dbReference type="NCBIfam" id="TIGR03965">
    <property type="entry name" value="mycofact_glyco"/>
    <property type="match status" value="1"/>
</dbReference>
<keyword evidence="3" id="KW-1185">Reference proteome</keyword>
<comment type="caution">
    <text evidence="2">The sequence shown here is derived from an EMBL/GenBank/DDBJ whole genome shotgun (WGS) entry which is preliminary data.</text>
</comment>
<dbReference type="RefSeq" id="WP_132876895.1">
    <property type="nucleotide sequence ID" value="NZ_SLXQ01000003.1"/>
</dbReference>
<accession>A0A4R2QVN0</accession>
<keyword evidence="2" id="KW-0808">Transferase</keyword>
<feature type="domain" description="Glycosyltransferase 2-like" evidence="1">
    <location>
        <begin position="98"/>
        <end position="207"/>
    </location>
</feature>
<organism evidence="2 3">
    <name type="scientific">Tamaricihabitans halophyticus</name>
    <dbReference type="NCBI Taxonomy" id="1262583"/>
    <lineage>
        <taxon>Bacteria</taxon>
        <taxon>Bacillati</taxon>
        <taxon>Actinomycetota</taxon>
        <taxon>Actinomycetes</taxon>
        <taxon>Pseudonocardiales</taxon>
        <taxon>Pseudonocardiaceae</taxon>
        <taxon>Tamaricihabitans</taxon>
    </lineage>
</organism>
<dbReference type="EMBL" id="SLXQ01000003">
    <property type="protein sequence ID" value="TCP54123.1"/>
    <property type="molecule type" value="Genomic_DNA"/>
</dbReference>
<gene>
    <name evidence="2" type="ORF">EV191_103164</name>
</gene>
<dbReference type="Proteomes" id="UP000294911">
    <property type="component" value="Unassembled WGS sequence"/>
</dbReference>
<protein>
    <submittedName>
        <fullName evidence="2">Mycofactocin system glycosyltransferase</fullName>
    </submittedName>
</protein>
<evidence type="ECO:0000313" key="2">
    <source>
        <dbReference type="EMBL" id="TCP54123.1"/>
    </source>
</evidence>
<evidence type="ECO:0000313" key="3">
    <source>
        <dbReference type="Proteomes" id="UP000294911"/>
    </source>
</evidence>
<dbReference type="AlphaFoldDB" id="A0A4R2QVN0"/>
<reference evidence="2 3" key="1">
    <citation type="submission" date="2019-03" db="EMBL/GenBank/DDBJ databases">
        <title>Genomic Encyclopedia of Type Strains, Phase IV (KMG-IV): sequencing the most valuable type-strain genomes for metagenomic binning, comparative biology and taxonomic classification.</title>
        <authorList>
            <person name="Goeker M."/>
        </authorList>
    </citation>
    <scope>NUCLEOTIDE SEQUENCE [LARGE SCALE GENOMIC DNA]</scope>
    <source>
        <strain evidence="2 3">DSM 45765</strain>
    </source>
</reference>
<dbReference type="InterPro" id="IPR029044">
    <property type="entry name" value="Nucleotide-diphossugar_trans"/>
</dbReference>
<dbReference type="InterPro" id="IPR001173">
    <property type="entry name" value="Glyco_trans_2-like"/>
</dbReference>
<dbReference type="PANTHER" id="PTHR43646:SF6">
    <property type="entry name" value="PRE-MYCOFACTOCIN GLYCOSYLTRANSFERASE"/>
    <property type="match status" value="1"/>
</dbReference>
<dbReference type="GO" id="GO:0016740">
    <property type="term" value="F:transferase activity"/>
    <property type="evidence" value="ECO:0007669"/>
    <property type="project" value="UniProtKB-KW"/>
</dbReference>
<dbReference type="OrthoDB" id="5243838at2"/>
<proteinExistence type="predicted"/>